<dbReference type="AlphaFoldDB" id="A0A9P4N775"/>
<dbReference type="InterPro" id="IPR010730">
    <property type="entry name" value="HET"/>
</dbReference>
<dbReference type="InterPro" id="IPR036770">
    <property type="entry name" value="Ankyrin_rpt-contain_sf"/>
</dbReference>
<dbReference type="SMART" id="SM00248">
    <property type="entry name" value="ANK"/>
    <property type="match status" value="7"/>
</dbReference>
<dbReference type="SUPFAM" id="SSF48403">
    <property type="entry name" value="Ankyrin repeat"/>
    <property type="match status" value="2"/>
</dbReference>
<dbReference type="Proteomes" id="UP000800093">
    <property type="component" value="Unassembled WGS sequence"/>
</dbReference>
<evidence type="ECO:0000259" key="2">
    <source>
        <dbReference type="Pfam" id="PF06985"/>
    </source>
</evidence>
<dbReference type="InterPro" id="IPR052895">
    <property type="entry name" value="HetReg/Transcr_Mod"/>
</dbReference>
<accession>A0A9P4N775</accession>
<dbReference type="PANTHER" id="PTHR24148:SF73">
    <property type="entry name" value="HET DOMAIN PROTEIN (AFU_ORTHOLOGUE AFUA_8G01020)"/>
    <property type="match status" value="1"/>
</dbReference>
<evidence type="ECO:0000313" key="4">
    <source>
        <dbReference type="Proteomes" id="UP000800093"/>
    </source>
</evidence>
<comment type="caution">
    <text evidence="3">The sequence shown here is derived from an EMBL/GenBank/DDBJ whole genome shotgun (WGS) entry which is preliminary data.</text>
</comment>
<protein>
    <recommendedName>
        <fullName evidence="2">Heterokaryon incompatibility domain-containing protein</fullName>
    </recommendedName>
</protein>
<dbReference type="PROSITE" id="PS50088">
    <property type="entry name" value="ANK_REPEAT"/>
    <property type="match status" value="1"/>
</dbReference>
<reference evidence="4" key="1">
    <citation type="journal article" date="2020" name="Stud. Mycol.">
        <title>101 Dothideomycetes genomes: A test case for predicting lifestyles and emergence of pathogens.</title>
        <authorList>
            <person name="Haridas S."/>
            <person name="Albert R."/>
            <person name="Binder M."/>
            <person name="Bloem J."/>
            <person name="LaButti K."/>
            <person name="Salamov A."/>
            <person name="Andreopoulos B."/>
            <person name="Baker S."/>
            <person name="Barry K."/>
            <person name="Bills G."/>
            <person name="Bluhm B."/>
            <person name="Cannon C."/>
            <person name="Castanera R."/>
            <person name="Culley D."/>
            <person name="Daum C."/>
            <person name="Ezra D."/>
            <person name="Gonzalez J."/>
            <person name="Henrissat B."/>
            <person name="Kuo A."/>
            <person name="Liang C."/>
            <person name="Lipzen A."/>
            <person name="Lutzoni F."/>
            <person name="Magnuson J."/>
            <person name="Mondo S."/>
            <person name="Nolan M."/>
            <person name="Ohm R."/>
            <person name="Pangilinan J."/>
            <person name="Park H.-J."/>
            <person name="Ramirez L."/>
            <person name="Alfaro M."/>
            <person name="Sun H."/>
            <person name="Tritt A."/>
            <person name="Yoshinaga Y."/>
            <person name="Zwiers L.-H."/>
            <person name="Turgeon B."/>
            <person name="Goodwin S."/>
            <person name="Spatafora J."/>
            <person name="Crous P."/>
            <person name="Grigoriev I."/>
        </authorList>
    </citation>
    <scope>NUCLEOTIDE SEQUENCE [LARGE SCALE GENOMIC DNA]</scope>
    <source>
        <strain evidence="4">CBS 304.66</strain>
    </source>
</reference>
<feature type="repeat" description="ANK" evidence="1">
    <location>
        <begin position="142"/>
        <end position="174"/>
    </location>
</feature>
<proteinExistence type="predicted"/>
<dbReference type="Gene3D" id="1.25.40.20">
    <property type="entry name" value="Ankyrin repeat-containing domain"/>
    <property type="match status" value="2"/>
</dbReference>
<keyword evidence="4" id="KW-1185">Reference proteome</keyword>
<feature type="domain" description="Heterokaryon incompatibility" evidence="2">
    <location>
        <begin position="673"/>
        <end position="827"/>
    </location>
</feature>
<dbReference type="InterPro" id="IPR002110">
    <property type="entry name" value="Ankyrin_rpt"/>
</dbReference>
<gene>
    <name evidence="3" type="ORF">CC78DRAFT_597972</name>
</gene>
<dbReference type="OrthoDB" id="3800680at2759"/>
<evidence type="ECO:0000256" key="1">
    <source>
        <dbReference type="PROSITE-ProRule" id="PRU00023"/>
    </source>
</evidence>
<sequence length="1221" mass="138441">MDLDASIYTSVRALATTKIRPGKRLVILASKGYGQAQRCLFGYEKRIIKECFVKGSAGPDFASFYVEAVCIAAKDKHFELVSILLGYDGTRILLKHQSTLLQAILSIGLPNERYEGKETQSMVDTVRLLIKHGAPVNTRDEQGKTALYYACVRGFSGTFALLTAAGANFTVSHDVQSFHSEDDDPTYVPEVMREANLLQISLDAWYFRGYCTTTHIWVDLLSQRWGDVILFLLRKGLEIPPHEPALVALFHVACYQGDINIVSKLLSHGVNIHSTATFWMRRDRYYSGSALHAAASGGQKPMTMLLFASGADAQSRVTHTGENGDGLYSPIEAALNPRRTRPELLRGSRLNETCFLLVEAGASGEFAETVLRQCAYFGNVEVAKQLTNLGYRTREPLIYSKNGQALFEYLLESSSVQGDPSTLQKSAIKSRSIYSFRLLVQRYGPLLSIDSIGEMYTDIFNEVEDGNTALLEYLFTDYGLNVNEVFDHSEGRSTFLKLACGGEHGPYISSTRLLLELGADIRCSELGETAYGFLYERFQSRTRRLHMILPVLRLLFAYDCQEPGTECDRRALVADRLPSRLHEGIEDVIKDDDSRISVINPHRESSTSHDSVPVEGPNLQYYSGLSRDEFTYQPLMDIQSLRLLRVEPSNSLERHIECHILHTTLYDTPEFFILSYIRDRTDVTVPIRVNDTLKLISSHVDMALRRVRHVGKPIHVWADGLCVDHANVNEKNQQFSMLRDIFEASSGLLVYLGEEDEGSHSVFEWIKHWKAARGFEAANTRPMISEEQRQQRRKIQASARQPSESVKTAYANLMNRPWFSQVWSLLEIRTCPRMTAICGSDTEDLRALLGSREFKDNNRLSRSINRYRWTPLYREGHLQNNDLNELYYVIQYIIHCRAIDPRDKIFSFLGLCKAEYVEIDYNQEVSKVYRQFTQRVFEETKRLEMLHHFGVSQKRSECLASWVPDYSLSSKSFRTLPLYKPRNLPWDSPLRLSKEIVFTGQDVILKGIGLQSIKAVGDVLLQPPGTSEFARVFHSWESTALRLKDKQFEATIIEAFAGTIRAEGTESAEIYPKGGMSFYSADFAIWYEKFGTGVLQSVDPLFFREHAAVRRWFGIAKSSQSDLYKPEGYFSKAVENVCIGRRFFITHQGSMGLAPPNARPGDEIVFLCGGNYPFVLRGQRDDVGGGLDGMLYQMLGDCYLFGLYERGLAEKNSPPVDFRIR</sequence>
<organism evidence="3 4">
    <name type="scientific">Lojkania enalia</name>
    <dbReference type="NCBI Taxonomy" id="147567"/>
    <lineage>
        <taxon>Eukaryota</taxon>
        <taxon>Fungi</taxon>
        <taxon>Dikarya</taxon>
        <taxon>Ascomycota</taxon>
        <taxon>Pezizomycotina</taxon>
        <taxon>Dothideomycetes</taxon>
        <taxon>Pleosporomycetidae</taxon>
        <taxon>Pleosporales</taxon>
        <taxon>Pleosporales incertae sedis</taxon>
        <taxon>Lojkania</taxon>
    </lineage>
</organism>
<evidence type="ECO:0000313" key="3">
    <source>
        <dbReference type="EMBL" id="KAF2265874.1"/>
    </source>
</evidence>
<dbReference type="Pfam" id="PF06985">
    <property type="entry name" value="HET"/>
    <property type="match status" value="1"/>
</dbReference>
<dbReference type="Pfam" id="PF13637">
    <property type="entry name" value="Ank_4"/>
    <property type="match status" value="1"/>
</dbReference>
<dbReference type="Pfam" id="PF26639">
    <property type="entry name" value="Het-6_barrel"/>
    <property type="match status" value="1"/>
</dbReference>
<dbReference type="EMBL" id="ML986602">
    <property type="protein sequence ID" value="KAF2265874.1"/>
    <property type="molecule type" value="Genomic_DNA"/>
</dbReference>
<name>A0A9P4N775_9PLEO</name>
<dbReference type="PANTHER" id="PTHR24148">
    <property type="entry name" value="ANKYRIN REPEAT DOMAIN-CONTAINING PROTEIN 39 HOMOLOG-RELATED"/>
    <property type="match status" value="1"/>
</dbReference>
<keyword evidence="1" id="KW-0040">ANK repeat</keyword>